<sequence>MKPQAEIIKEIDKTSSQDSLNKPSSVARLVILPPVILFNELIIKGALFRGVPGWKKAVNTSLLCFVTEAKKYEHDYKDTSEMERDSKDFL</sequence>
<reference evidence="1" key="1">
    <citation type="submission" date="2018-06" db="EMBL/GenBank/DDBJ databases">
        <authorList>
            <person name="Zhirakovskaya E."/>
        </authorList>
    </citation>
    <scope>NUCLEOTIDE SEQUENCE</scope>
</reference>
<accession>A0A3B1CS80</accession>
<dbReference type="AlphaFoldDB" id="A0A3B1CS80"/>
<gene>
    <name evidence="1" type="ORF">MNBD_NITROSPINAE02-1212</name>
</gene>
<name>A0A3B1CS80_9ZZZZ</name>
<protein>
    <submittedName>
        <fullName evidence="1">Uncharacterized protein</fullName>
    </submittedName>
</protein>
<organism evidence="1">
    <name type="scientific">hydrothermal vent metagenome</name>
    <dbReference type="NCBI Taxonomy" id="652676"/>
    <lineage>
        <taxon>unclassified sequences</taxon>
        <taxon>metagenomes</taxon>
        <taxon>ecological metagenomes</taxon>
    </lineage>
</organism>
<dbReference type="EMBL" id="UOGE01000106">
    <property type="protein sequence ID" value="VAX25540.1"/>
    <property type="molecule type" value="Genomic_DNA"/>
</dbReference>
<proteinExistence type="predicted"/>
<evidence type="ECO:0000313" key="1">
    <source>
        <dbReference type="EMBL" id="VAX25540.1"/>
    </source>
</evidence>